<organism evidence="1 2">
    <name type="scientific">Deinococcus multiflagellatus</name>
    <dbReference type="NCBI Taxonomy" id="1656887"/>
    <lineage>
        <taxon>Bacteria</taxon>
        <taxon>Thermotogati</taxon>
        <taxon>Deinococcota</taxon>
        <taxon>Deinococci</taxon>
        <taxon>Deinococcales</taxon>
        <taxon>Deinococcaceae</taxon>
        <taxon>Deinococcus</taxon>
    </lineage>
</organism>
<protein>
    <submittedName>
        <fullName evidence="1">Uncharacterized protein</fullName>
    </submittedName>
</protein>
<gene>
    <name evidence="1" type="ORF">ACFP90_27805</name>
</gene>
<dbReference type="RefSeq" id="WP_224609943.1">
    <property type="nucleotide sequence ID" value="NZ_JAIQXV010000012.1"/>
</dbReference>
<name>A0ABW1ZVA1_9DEIO</name>
<dbReference type="EMBL" id="JBHSWB010000004">
    <property type="protein sequence ID" value="MFC6663802.1"/>
    <property type="molecule type" value="Genomic_DNA"/>
</dbReference>
<evidence type="ECO:0000313" key="2">
    <source>
        <dbReference type="Proteomes" id="UP001596317"/>
    </source>
</evidence>
<proteinExistence type="predicted"/>
<evidence type="ECO:0000313" key="1">
    <source>
        <dbReference type="EMBL" id="MFC6663802.1"/>
    </source>
</evidence>
<dbReference type="Proteomes" id="UP001596317">
    <property type="component" value="Unassembled WGS sequence"/>
</dbReference>
<keyword evidence="2" id="KW-1185">Reference proteome</keyword>
<accession>A0ABW1ZVA1</accession>
<sequence length="108" mass="11933">MFDIVRVEPGTLAQHQATLRRLTDAWEGACPDAAVLIVTDTGRRWGLGAHAVSGEPVDLEPVPWALIEETTAYFGLGTWTLARRGLRATCIRARVSRTPEPERPDDRP</sequence>
<reference evidence="2" key="1">
    <citation type="journal article" date="2019" name="Int. J. Syst. Evol. Microbiol.">
        <title>The Global Catalogue of Microorganisms (GCM) 10K type strain sequencing project: providing services to taxonomists for standard genome sequencing and annotation.</title>
        <authorList>
            <consortium name="The Broad Institute Genomics Platform"/>
            <consortium name="The Broad Institute Genome Sequencing Center for Infectious Disease"/>
            <person name="Wu L."/>
            <person name="Ma J."/>
        </authorList>
    </citation>
    <scope>NUCLEOTIDE SEQUENCE [LARGE SCALE GENOMIC DNA]</scope>
    <source>
        <strain evidence="2">CCUG 63830</strain>
    </source>
</reference>
<comment type="caution">
    <text evidence="1">The sequence shown here is derived from an EMBL/GenBank/DDBJ whole genome shotgun (WGS) entry which is preliminary data.</text>
</comment>